<reference evidence="2 3" key="1">
    <citation type="journal article" date="2019" name="Genome Biol. Evol.">
        <title>Insights into the evolution of the New World diploid cottons (Gossypium, subgenus Houzingenia) based on genome sequencing.</title>
        <authorList>
            <person name="Grover C.E."/>
            <person name="Arick M.A. 2nd"/>
            <person name="Thrash A."/>
            <person name="Conover J.L."/>
            <person name="Sanders W.S."/>
            <person name="Peterson D.G."/>
            <person name="Frelichowski J.E."/>
            <person name="Scheffler J.A."/>
            <person name="Scheffler B.E."/>
            <person name="Wendel J.F."/>
        </authorList>
    </citation>
    <scope>NUCLEOTIDE SEQUENCE [LARGE SCALE GENOMIC DNA]</scope>
    <source>
        <strain evidence="2">5</strain>
        <tissue evidence="2">Leaf</tissue>
    </source>
</reference>
<feature type="non-terminal residue" evidence="2">
    <location>
        <position position="1"/>
    </location>
</feature>
<comment type="caution">
    <text evidence="2">The sequence shown here is derived from an EMBL/GenBank/DDBJ whole genome shotgun (WGS) entry which is preliminary data.</text>
</comment>
<gene>
    <name evidence="2" type="ORF">Gogos_018360</name>
</gene>
<proteinExistence type="predicted"/>
<dbReference type="Pfam" id="PF20167">
    <property type="entry name" value="Transposase_32"/>
    <property type="match status" value="1"/>
</dbReference>
<protein>
    <recommendedName>
        <fullName evidence="1">Putative plant transposon protein domain-containing protein</fullName>
    </recommendedName>
</protein>
<keyword evidence="3" id="KW-1185">Reference proteome</keyword>
<feature type="domain" description="Putative plant transposon protein" evidence="1">
    <location>
        <begin position="3"/>
        <end position="87"/>
    </location>
</feature>
<dbReference type="InterPro" id="IPR046796">
    <property type="entry name" value="Transposase_32_dom"/>
</dbReference>
<dbReference type="OrthoDB" id="10664328at2759"/>
<evidence type="ECO:0000259" key="1">
    <source>
        <dbReference type="Pfam" id="PF20167"/>
    </source>
</evidence>
<dbReference type="Proteomes" id="UP000593579">
    <property type="component" value="Unassembled WGS sequence"/>
</dbReference>
<evidence type="ECO:0000313" key="3">
    <source>
        <dbReference type="Proteomes" id="UP000593579"/>
    </source>
</evidence>
<organism evidence="2 3">
    <name type="scientific">Gossypium gossypioides</name>
    <name type="common">Mexican cotton</name>
    <name type="synonym">Selera gossypioides</name>
    <dbReference type="NCBI Taxonomy" id="34282"/>
    <lineage>
        <taxon>Eukaryota</taxon>
        <taxon>Viridiplantae</taxon>
        <taxon>Streptophyta</taxon>
        <taxon>Embryophyta</taxon>
        <taxon>Tracheophyta</taxon>
        <taxon>Spermatophyta</taxon>
        <taxon>Magnoliopsida</taxon>
        <taxon>eudicotyledons</taxon>
        <taxon>Gunneridae</taxon>
        <taxon>Pentapetalae</taxon>
        <taxon>rosids</taxon>
        <taxon>malvids</taxon>
        <taxon>Malvales</taxon>
        <taxon>Malvaceae</taxon>
        <taxon>Malvoideae</taxon>
        <taxon>Gossypium</taxon>
    </lineage>
</organism>
<sequence>PSADEKFVHEFYANLTSSELTEVSVRGVKVPISSNTINELFELHNFEDDEYSSLMKNIKAKNLQEILKEITVSGSKWTVSKHGTHTCRQRFCSIAMS</sequence>
<dbReference type="EMBL" id="JABEZY010000002">
    <property type="protein sequence ID" value="MBA0734455.1"/>
    <property type="molecule type" value="Genomic_DNA"/>
</dbReference>
<evidence type="ECO:0000313" key="2">
    <source>
        <dbReference type="EMBL" id="MBA0734455.1"/>
    </source>
</evidence>
<accession>A0A7J9BDP4</accession>
<name>A0A7J9BDP4_GOSGO</name>
<dbReference type="AlphaFoldDB" id="A0A7J9BDP4"/>